<comment type="caution">
    <text evidence="2">The sequence shown here is derived from an EMBL/GenBank/DDBJ whole genome shotgun (WGS) entry which is preliminary data.</text>
</comment>
<gene>
    <name evidence="2" type="ORF">BXY45_1372</name>
</gene>
<sequence length="115" mass="12400">MLRMLRQLPQPFKTLYAATFAVFFIGFVTVAIADEPDGFRFVIVPFGLLMAAQGTVLALDVRGNATEYSRLLKTTKPMGVDYSGSFMSSVRAIRMLGAAVLVVGLFMTVAAVVGT</sequence>
<dbReference type="Proteomes" id="UP000245469">
    <property type="component" value="Unassembled WGS sequence"/>
</dbReference>
<feature type="transmembrane region" description="Helical" evidence="1">
    <location>
        <begin position="92"/>
        <end position="113"/>
    </location>
</feature>
<dbReference type="EMBL" id="QGDQ01000037">
    <property type="protein sequence ID" value="PWJ47459.1"/>
    <property type="molecule type" value="Genomic_DNA"/>
</dbReference>
<accession>A0A315ZQ72</accession>
<dbReference type="AlphaFoldDB" id="A0A315ZQ72"/>
<organism evidence="2 3">
    <name type="scientific">Quadrisphaera granulorum</name>
    <dbReference type="NCBI Taxonomy" id="317664"/>
    <lineage>
        <taxon>Bacteria</taxon>
        <taxon>Bacillati</taxon>
        <taxon>Actinomycetota</taxon>
        <taxon>Actinomycetes</taxon>
        <taxon>Kineosporiales</taxon>
        <taxon>Kineosporiaceae</taxon>
        <taxon>Quadrisphaera</taxon>
    </lineage>
</organism>
<feature type="transmembrane region" description="Helical" evidence="1">
    <location>
        <begin position="12"/>
        <end position="33"/>
    </location>
</feature>
<evidence type="ECO:0000256" key="1">
    <source>
        <dbReference type="SAM" id="Phobius"/>
    </source>
</evidence>
<evidence type="ECO:0000313" key="2">
    <source>
        <dbReference type="EMBL" id="PWJ47459.1"/>
    </source>
</evidence>
<name>A0A315ZQ72_9ACTN</name>
<feature type="transmembrane region" description="Helical" evidence="1">
    <location>
        <begin position="39"/>
        <end position="61"/>
    </location>
</feature>
<protein>
    <submittedName>
        <fullName evidence="2">Uncharacterized protein</fullName>
    </submittedName>
</protein>
<keyword evidence="3" id="KW-1185">Reference proteome</keyword>
<reference evidence="2 3" key="1">
    <citation type="submission" date="2018-03" db="EMBL/GenBank/DDBJ databases">
        <title>Genomic Encyclopedia of Archaeal and Bacterial Type Strains, Phase II (KMG-II): from individual species to whole genera.</title>
        <authorList>
            <person name="Goeker M."/>
        </authorList>
    </citation>
    <scope>NUCLEOTIDE SEQUENCE [LARGE SCALE GENOMIC DNA]</scope>
    <source>
        <strain evidence="2 3">DSM 44889</strain>
    </source>
</reference>
<evidence type="ECO:0000313" key="3">
    <source>
        <dbReference type="Proteomes" id="UP000245469"/>
    </source>
</evidence>
<proteinExistence type="predicted"/>
<keyword evidence="1" id="KW-1133">Transmembrane helix</keyword>
<keyword evidence="1" id="KW-0472">Membrane</keyword>
<keyword evidence="1" id="KW-0812">Transmembrane</keyword>